<feature type="region of interest" description="Disordered" evidence="1">
    <location>
        <begin position="60"/>
        <end position="104"/>
    </location>
</feature>
<name>A0A1E7EN45_9STRA</name>
<dbReference type="Proteomes" id="UP000095751">
    <property type="component" value="Unassembled WGS sequence"/>
</dbReference>
<dbReference type="KEGG" id="fcy:FRACYDRAFT_251163"/>
<dbReference type="InParanoid" id="A0A1E7EN45"/>
<organism evidence="4 5">
    <name type="scientific">Fragilariopsis cylindrus CCMP1102</name>
    <dbReference type="NCBI Taxonomy" id="635003"/>
    <lineage>
        <taxon>Eukaryota</taxon>
        <taxon>Sar</taxon>
        <taxon>Stramenopiles</taxon>
        <taxon>Ochrophyta</taxon>
        <taxon>Bacillariophyta</taxon>
        <taxon>Bacillariophyceae</taxon>
        <taxon>Bacillariophycidae</taxon>
        <taxon>Bacillariales</taxon>
        <taxon>Bacillariaceae</taxon>
        <taxon>Fragilariopsis</taxon>
    </lineage>
</organism>
<evidence type="ECO:0000313" key="5">
    <source>
        <dbReference type="Proteomes" id="UP000095751"/>
    </source>
</evidence>
<keyword evidence="2" id="KW-1133">Transmembrane helix</keyword>
<feature type="region of interest" description="Disordered" evidence="1">
    <location>
        <begin position="702"/>
        <end position="723"/>
    </location>
</feature>
<dbReference type="InterPro" id="IPR005069">
    <property type="entry name" value="Nucl-diP-sugar_transferase"/>
</dbReference>
<protein>
    <recommendedName>
        <fullName evidence="3">Nucleotide-diphospho-sugar transferase domain-containing protein</fullName>
    </recommendedName>
</protein>
<sequence length="770" mass="88465">MTETRSAATATATTITTRKNKSGKGNLFILLLFTSILAHGILFSSRSIKPALVSRQIIEYGDNNNNNNNNVADVTDGTDVDSDSENNSVTQQEHQEQQQHSLRMRSTTTVVHDDNEQTQTQLPHWRLATDCSSYNLDCFTTARRENKYRSYPFPPSFKDIQEEEWSVETFDQIPVDWIEYLEKDSTMGNNNNHNNNNKSSAIEERNYLYPPTVSDVEYRTCFDLAVEQNKSTTEQLDELLSGEFPRIVPEPDTNMVAFTISDYSYVQDMIHDVFQMMEETVGFSNQHFFLVALDPRSVELACRYGYSVILWKADAGNLKNAVANTKVILSHELVKRGIDFFFTEMDVWWIRSPKTNLIEFQNRHTTNNNNTTNQEEEQKSDDEGKHIYFSGHQNNYNAPNIGVYAVKADEYSEEYFRVCLDVLKEKPDTHDQWVLAEVHRLFQHTYHNVTYNFGGTFEPDGPPETPTIQHPFIAKMFSPHEVVADERPMPTHQMLALHTLNNAPLQMPHGKKMIAKELAHQNRYHDKVVLRWTLAILIAIARKTNRIFVLPQIFDADMDAGTYFSWTYMDYSKVSDIVDFRETNFISNPKAWKSTGGSGSVGSDHEDRWPFESVVNTAFYQGDDGYDISIYTEVSNRSSVISKRAWKANLSEHDRLDAWIGSLSTVPELESAEVLLINPDFMMESGYLGGVVSRMKHYQAELEKRNEDSGSKNEETNNHDERRLPPVGRFELEILEIYDLLRWCLDDNRRHTVSKASASDSCYGIGDRKN</sequence>
<proteinExistence type="predicted"/>
<evidence type="ECO:0000313" key="4">
    <source>
        <dbReference type="EMBL" id="OEU07358.1"/>
    </source>
</evidence>
<reference evidence="4 5" key="1">
    <citation type="submission" date="2016-09" db="EMBL/GenBank/DDBJ databases">
        <title>Extensive genetic diversity and differential bi-allelic expression allows diatom success in the polar Southern Ocean.</title>
        <authorList>
            <consortium name="DOE Joint Genome Institute"/>
            <person name="Mock T."/>
            <person name="Otillar R.P."/>
            <person name="Strauss J."/>
            <person name="Dupont C."/>
            <person name="Frickenhaus S."/>
            <person name="Maumus F."/>
            <person name="Mcmullan M."/>
            <person name="Sanges R."/>
            <person name="Schmutz J."/>
            <person name="Toseland A."/>
            <person name="Valas R."/>
            <person name="Veluchamy A."/>
            <person name="Ward B.J."/>
            <person name="Allen A."/>
            <person name="Barry K."/>
            <person name="Falciatore A."/>
            <person name="Ferrante M."/>
            <person name="Fortunato A.E."/>
            <person name="Gloeckner G."/>
            <person name="Gruber A."/>
            <person name="Hipkin R."/>
            <person name="Janech M."/>
            <person name="Kroth P."/>
            <person name="Leese F."/>
            <person name="Lindquist E."/>
            <person name="Lyon B.R."/>
            <person name="Martin J."/>
            <person name="Mayer C."/>
            <person name="Parker M."/>
            <person name="Quesneville H."/>
            <person name="Raymond J."/>
            <person name="Uhlig C."/>
            <person name="Valentin K.U."/>
            <person name="Worden A.Z."/>
            <person name="Armbrust E.V."/>
            <person name="Bowler C."/>
            <person name="Green B."/>
            <person name="Moulton V."/>
            <person name="Van Oosterhout C."/>
            <person name="Grigoriev I."/>
        </authorList>
    </citation>
    <scope>NUCLEOTIDE SEQUENCE [LARGE SCALE GENOMIC DNA]</scope>
    <source>
        <strain evidence="4 5">CCMP1102</strain>
    </source>
</reference>
<feature type="domain" description="Nucleotide-diphospho-sugar transferase" evidence="3">
    <location>
        <begin position="322"/>
        <end position="440"/>
    </location>
</feature>
<feature type="compositionally biased region" description="Low complexity" evidence="1">
    <location>
        <begin position="63"/>
        <end position="75"/>
    </location>
</feature>
<keyword evidence="2" id="KW-0472">Membrane</keyword>
<dbReference type="EMBL" id="KV784386">
    <property type="protein sequence ID" value="OEU07358.1"/>
    <property type="molecule type" value="Genomic_DNA"/>
</dbReference>
<dbReference type="AlphaFoldDB" id="A0A1E7EN45"/>
<feature type="region of interest" description="Disordered" evidence="1">
    <location>
        <begin position="361"/>
        <end position="382"/>
    </location>
</feature>
<dbReference type="Pfam" id="PF03407">
    <property type="entry name" value="Nucleotid_trans"/>
    <property type="match status" value="1"/>
</dbReference>
<keyword evidence="2" id="KW-0812">Transmembrane</keyword>
<evidence type="ECO:0000256" key="1">
    <source>
        <dbReference type="SAM" id="MobiDB-lite"/>
    </source>
</evidence>
<gene>
    <name evidence="4" type="ORF">FRACYDRAFT_251163</name>
</gene>
<keyword evidence="5" id="KW-1185">Reference proteome</keyword>
<evidence type="ECO:0000256" key="2">
    <source>
        <dbReference type="SAM" id="Phobius"/>
    </source>
</evidence>
<feature type="transmembrane region" description="Helical" evidence="2">
    <location>
        <begin position="27"/>
        <end position="45"/>
    </location>
</feature>
<accession>A0A1E7EN45</accession>
<dbReference type="OrthoDB" id="41140at2759"/>
<evidence type="ECO:0000259" key="3">
    <source>
        <dbReference type="Pfam" id="PF03407"/>
    </source>
</evidence>